<keyword evidence="2" id="KW-1185">Reference proteome</keyword>
<accession>A0ABY9H9N8</accession>
<organism evidence="1 2">
    <name type="scientific">Mycoplasma seminis</name>
    <dbReference type="NCBI Taxonomy" id="512749"/>
    <lineage>
        <taxon>Bacteria</taxon>
        <taxon>Bacillati</taxon>
        <taxon>Mycoplasmatota</taxon>
        <taxon>Mollicutes</taxon>
        <taxon>Mycoplasmataceae</taxon>
        <taxon>Mycoplasma</taxon>
    </lineage>
</organism>
<protein>
    <submittedName>
        <fullName evidence="1">Uncharacterized protein</fullName>
    </submittedName>
</protein>
<gene>
    <name evidence="1" type="ORF">Q8852_03145</name>
</gene>
<evidence type="ECO:0000313" key="2">
    <source>
        <dbReference type="Proteomes" id="UP001237011"/>
    </source>
</evidence>
<dbReference type="EMBL" id="CP132191">
    <property type="protein sequence ID" value="WLP85294.1"/>
    <property type="molecule type" value="Genomic_DNA"/>
</dbReference>
<name>A0ABY9H9N8_9MOLU</name>
<dbReference type="Proteomes" id="UP001237011">
    <property type="component" value="Chromosome"/>
</dbReference>
<sequence>MRIKEKDKTKEEVQDRIFEFFMDSALYQIESIWIEKLKENCNKKYFLRIPERKEAESLKEYFKQLNLKNIESLTRYENEWAMYLYGRKHFTQQYKDNKDLKFRIIFTQENSSLINRALFKAVVTYMKQENTTLRSTLHYDEFALEMIATFYDFKFSNKTPQLLKKNNERLNLKFPSILKSMRIISYLILLYGENAQFVIKELFWKEITPYLSIYRGANNNIINKLIKICNRYLEILRETYHLKSNDDLKESKYLWLWKI</sequence>
<evidence type="ECO:0000313" key="1">
    <source>
        <dbReference type="EMBL" id="WLP85294.1"/>
    </source>
</evidence>
<reference evidence="1" key="1">
    <citation type="submission" date="2023-08" db="EMBL/GenBank/DDBJ databases">
        <title>Complete genome sequence of Mycoplasma seminis 2200.</title>
        <authorList>
            <person name="Spergser J."/>
        </authorList>
    </citation>
    <scope>NUCLEOTIDE SEQUENCE [LARGE SCALE GENOMIC DNA]</scope>
    <source>
        <strain evidence="1">2200</strain>
    </source>
</reference>
<dbReference type="RefSeq" id="WP_305937730.1">
    <property type="nucleotide sequence ID" value="NZ_CP132191.1"/>
</dbReference>
<proteinExistence type="predicted"/>